<dbReference type="InterPro" id="IPR039420">
    <property type="entry name" value="WalR-like"/>
</dbReference>
<keyword evidence="2 6" id="KW-0238">DNA-binding</keyword>
<evidence type="ECO:0000256" key="3">
    <source>
        <dbReference type="PROSITE-ProRule" id="PRU00169"/>
    </source>
</evidence>
<evidence type="ECO:0000313" key="7">
    <source>
        <dbReference type="Proteomes" id="UP000217265"/>
    </source>
</evidence>
<dbReference type="InterPro" id="IPR011006">
    <property type="entry name" value="CheY-like_superfamily"/>
</dbReference>
<dbReference type="SMART" id="SM00448">
    <property type="entry name" value="REC"/>
    <property type="match status" value="1"/>
</dbReference>
<dbReference type="PANTHER" id="PTHR43214">
    <property type="entry name" value="TWO-COMPONENT RESPONSE REGULATOR"/>
    <property type="match status" value="1"/>
</dbReference>
<sequence>MSDQSSIKILVVDDHFIVRIGLVALINTEPGLKVIGEADDGVQAVTLFEKLKPDLVLMDSRMPGKSGHEATQDIRRLAASARVLILSAFDGDEDIHSALEAGAHGYVLKSATGQELIPAIQAVASGKRWIPRDVASRLKSRNAYEQLTAREIDVLKELARGLANKEIADKLGISEYTAKDHLKNILAKLRVADRTQAVTSALQRGIIRL</sequence>
<name>A0A290Q4Y1_9BACT</name>
<dbReference type="PROSITE" id="PS50110">
    <property type="entry name" value="RESPONSE_REGULATORY"/>
    <property type="match status" value="1"/>
</dbReference>
<dbReference type="EMBL" id="CP023344">
    <property type="protein sequence ID" value="ATC63554.1"/>
    <property type="molecule type" value="Genomic_DNA"/>
</dbReference>
<gene>
    <name evidence="6" type="ORF">CMV30_06070</name>
</gene>
<keyword evidence="1 3" id="KW-0597">Phosphoprotein</keyword>
<evidence type="ECO:0000259" key="5">
    <source>
        <dbReference type="PROSITE" id="PS50110"/>
    </source>
</evidence>
<dbReference type="SMART" id="SM00421">
    <property type="entry name" value="HTH_LUXR"/>
    <property type="match status" value="1"/>
</dbReference>
<dbReference type="PROSITE" id="PS50043">
    <property type="entry name" value="HTH_LUXR_2"/>
    <property type="match status" value="1"/>
</dbReference>
<dbReference type="GO" id="GO:0003677">
    <property type="term" value="F:DNA binding"/>
    <property type="evidence" value="ECO:0007669"/>
    <property type="project" value="UniProtKB-KW"/>
</dbReference>
<dbReference type="OrthoDB" id="9796655at2"/>
<dbReference type="SUPFAM" id="SSF46894">
    <property type="entry name" value="C-terminal effector domain of the bipartite response regulators"/>
    <property type="match status" value="1"/>
</dbReference>
<protein>
    <submittedName>
        <fullName evidence="6">DNA-binding response regulator</fullName>
    </submittedName>
</protein>
<dbReference type="Gene3D" id="3.40.50.2300">
    <property type="match status" value="1"/>
</dbReference>
<proteinExistence type="predicted"/>
<reference evidence="6 7" key="1">
    <citation type="submission" date="2017-09" db="EMBL/GenBank/DDBJ databases">
        <title>Complete genome sequence of Verrucomicrobial strain HZ-65, isolated from freshwater.</title>
        <authorList>
            <person name="Choi A."/>
        </authorList>
    </citation>
    <scope>NUCLEOTIDE SEQUENCE [LARGE SCALE GENOMIC DNA]</scope>
    <source>
        <strain evidence="6 7">HZ-65</strain>
    </source>
</reference>
<evidence type="ECO:0000259" key="4">
    <source>
        <dbReference type="PROSITE" id="PS50043"/>
    </source>
</evidence>
<keyword evidence="7" id="KW-1185">Reference proteome</keyword>
<evidence type="ECO:0000313" key="6">
    <source>
        <dbReference type="EMBL" id="ATC63554.1"/>
    </source>
</evidence>
<organism evidence="6 7">
    <name type="scientific">Nibricoccus aquaticus</name>
    <dbReference type="NCBI Taxonomy" id="2576891"/>
    <lineage>
        <taxon>Bacteria</taxon>
        <taxon>Pseudomonadati</taxon>
        <taxon>Verrucomicrobiota</taxon>
        <taxon>Opitutia</taxon>
        <taxon>Opitutales</taxon>
        <taxon>Opitutaceae</taxon>
        <taxon>Nibricoccus</taxon>
    </lineage>
</organism>
<dbReference type="CDD" id="cd17535">
    <property type="entry name" value="REC_NarL-like"/>
    <property type="match status" value="1"/>
</dbReference>
<dbReference type="GO" id="GO:0000160">
    <property type="term" value="P:phosphorelay signal transduction system"/>
    <property type="evidence" value="ECO:0007669"/>
    <property type="project" value="InterPro"/>
</dbReference>
<dbReference type="Pfam" id="PF00072">
    <property type="entry name" value="Response_reg"/>
    <property type="match status" value="1"/>
</dbReference>
<dbReference type="AlphaFoldDB" id="A0A290Q4Y1"/>
<accession>A0A290Q4Y1</accession>
<dbReference type="RefSeq" id="WP_096055186.1">
    <property type="nucleotide sequence ID" value="NZ_CP023344.1"/>
</dbReference>
<dbReference type="InterPro" id="IPR058245">
    <property type="entry name" value="NreC/VraR/RcsB-like_REC"/>
</dbReference>
<evidence type="ECO:0000256" key="1">
    <source>
        <dbReference type="ARBA" id="ARBA00022553"/>
    </source>
</evidence>
<dbReference type="PRINTS" id="PR00038">
    <property type="entry name" value="HTHLUXR"/>
</dbReference>
<feature type="modified residue" description="4-aspartylphosphate" evidence="3">
    <location>
        <position position="59"/>
    </location>
</feature>
<feature type="domain" description="Response regulatory" evidence="5">
    <location>
        <begin position="8"/>
        <end position="124"/>
    </location>
</feature>
<dbReference type="Pfam" id="PF00196">
    <property type="entry name" value="GerE"/>
    <property type="match status" value="1"/>
</dbReference>
<feature type="domain" description="HTH luxR-type" evidence="4">
    <location>
        <begin position="140"/>
        <end position="205"/>
    </location>
</feature>
<dbReference type="PANTHER" id="PTHR43214:SF43">
    <property type="entry name" value="TWO-COMPONENT RESPONSE REGULATOR"/>
    <property type="match status" value="1"/>
</dbReference>
<dbReference type="InterPro" id="IPR001789">
    <property type="entry name" value="Sig_transdc_resp-reg_receiver"/>
</dbReference>
<dbReference type="Proteomes" id="UP000217265">
    <property type="component" value="Chromosome"/>
</dbReference>
<dbReference type="KEGG" id="vbh:CMV30_06070"/>
<dbReference type="InterPro" id="IPR000792">
    <property type="entry name" value="Tscrpt_reg_LuxR_C"/>
</dbReference>
<dbReference type="GO" id="GO:0006355">
    <property type="term" value="P:regulation of DNA-templated transcription"/>
    <property type="evidence" value="ECO:0007669"/>
    <property type="project" value="InterPro"/>
</dbReference>
<dbReference type="SUPFAM" id="SSF52172">
    <property type="entry name" value="CheY-like"/>
    <property type="match status" value="1"/>
</dbReference>
<dbReference type="CDD" id="cd06170">
    <property type="entry name" value="LuxR_C_like"/>
    <property type="match status" value="1"/>
</dbReference>
<evidence type="ECO:0000256" key="2">
    <source>
        <dbReference type="ARBA" id="ARBA00023125"/>
    </source>
</evidence>
<dbReference type="InterPro" id="IPR016032">
    <property type="entry name" value="Sig_transdc_resp-reg_C-effctor"/>
</dbReference>